<evidence type="ECO:0000256" key="2">
    <source>
        <dbReference type="ARBA" id="ARBA00022475"/>
    </source>
</evidence>
<feature type="domain" description="VTT" evidence="7">
    <location>
        <begin position="2"/>
        <end position="112"/>
    </location>
</feature>
<evidence type="ECO:0000256" key="4">
    <source>
        <dbReference type="ARBA" id="ARBA00022989"/>
    </source>
</evidence>
<accession>A0A1G2BWF9</accession>
<dbReference type="GO" id="GO:0005886">
    <property type="term" value="C:plasma membrane"/>
    <property type="evidence" value="ECO:0007669"/>
    <property type="project" value="UniProtKB-SubCell"/>
</dbReference>
<gene>
    <name evidence="8" type="ORF">A3H70_02870</name>
</gene>
<evidence type="ECO:0000256" key="6">
    <source>
        <dbReference type="RuleBase" id="RU366058"/>
    </source>
</evidence>
<dbReference type="Pfam" id="PF09335">
    <property type="entry name" value="VTT_dom"/>
    <property type="match status" value="1"/>
</dbReference>
<dbReference type="InterPro" id="IPR036259">
    <property type="entry name" value="MFS_trans_sf"/>
</dbReference>
<dbReference type="InterPro" id="IPR015414">
    <property type="entry name" value="TMEM64"/>
</dbReference>
<evidence type="ECO:0000256" key="5">
    <source>
        <dbReference type="ARBA" id="ARBA00023136"/>
    </source>
</evidence>
<evidence type="ECO:0000259" key="7">
    <source>
        <dbReference type="Pfam" id="PF09335"/>
    </source>
</evidence>
<proteinExistence type="inferred from homology"/>
<feature type="transmembrane region" description="Helical" evidence="6">
    <location>
        <begin position="117"/>
        <end position="140"/>
    </location>
</feature>
<name>A0A1G2BWF9_9BACT</name>
<comment type="caution">
    <text evidence="8">The sequence shown here is derived from an EMBL/GenBank/DDBJ whole genome shotgun (WGS) entry which is preliminary data.</text>
</comment>
<feature type="transmembrane region" description="Helical" evidence="6">
    <location>
        <begin position="92"/>
        <end position="111"/>
    </location>
</feature>
<keyword evidence="5 6" id="KW-0472">Membrane</keyword>
<keyword evidence="4 6" id="KW-1133">Transmembrane helix</keyword>
<comment type="subcellular location">
    <subcellularLocation>
        <location evidence="1 6">Cell membrane</location>
        <topology evidence="1 6">Multi-pass membrane protein</topology>
    </subcellularLocation>
</comment>
<protein>
    <recommendedName>
        <fullName evidence="6">TVP38/TMEM64 family membrane protein</fullName>
    </recommendedName>
</protein>
<dbReference type="EMBL" id="MHKO01000012">
    <property type="protein sequence ID" value="OGY92859.1"/>
    <property type="molecule type" value="Genomic_DNA"/>
</dbReference>
<dbReference type="InterPro" id="IPR032816">
    <property type="entry name" value="VTT_dom"/>
</dbReference>
<evidence type="ECO:0000256" key="1">
    <source>
        <dbReference type="ARBA" id="ARBA00004651"/>
    </source>
</evidence>
<evidence type="ECO:0000313" key="9">
    <source>
        <dbReference type="Proteomes" id="UP000178109"/>
    </source>
</evidence>
<keyword evidence="3 6" id="KW-0812">Transmembrane</keyword>
<evidence type="ECO:0000313" key="8">
    <source>
        <dbReference type="EMBL" id="OGY92859.1"/>
    </source>
</evidence>
<sequence length="148" mass="17250">MGIYVFGWKLGFIYAEIGVVGGAVVAFWIARKYREPVVRRFVTLQKLHTWEDTLSERKKFWSLVGLRLITGPLLFDFVNYVAGLTKINFGKFLVATIIGSLPMMIPIYYFGDKLLSHSFYLITTFILVVLMIGLAQKWWYKKHFIEKQ</sequence>
<feature type="transmembrane region" description="Helical" evidence="6">
    <location>
        <begin position="60"/>
        <end position="80"/>
    </location>
</feature>
<organism evidence="8 9">
    <name type="scientific">Candidatus Komeilibacteria bacterium RIFCSPLOWO2_02_FULL_48_11</name>
    <dbReference type="NCBI Taxonomy" id="1798553"/>
    <lineage>
        <taxon>Bacteria</taxon>
        <taxon>Candidatus Komeiliibacteriota</taxon>
    </lineage>
</organism>
<evidence type="ECO:0000256" key="3">
    <source>
        <dbReference type="ARBA" id="ARBA00022692"/>
    </source>
</evidence>
<comment type="similarity">
    <text evidence="6">Belongs to the TVP38/TMEM64 family.</text>
</comment>
<comment type="caution">
    <text evidence="6">Lacks conserved residue(s) required for the propagation of feature annotation.</text>
</comment>
<dbReference type="Proteomes" id="UP000178109">
    <property type="component" value="Unassembled WGS sequence"/>
</dbReference>
<keyword evidence="2 6" id="KW-1003">Cell membrane</keyword>
<dbReference type="SUPFAM" id="SSF103473">
    <property type="entry name" value="MFS general substrate transporter"/>
    <property type="match status" value="1"/>
</dbReference>
<dbReference type="STRING" id="1798553.A3H70_02870"/>
<dbReference type="PANTHER" id="PTHR12677:SF59">
    <property type="entry name" value="GOLGI APPARATUS MEMBRANE PROTEIN TVP38-RELATED"/>
    <property type="match status" value="1"/>
</dbReference>
<dbReference type="PANTHER" id="PTHR12677">
    <property type="entry name" value="GOLGI APPARATUS MEMBRANE PROTEIN TVP38-RELATED"/>
    <property type="match status" value="1"/>
</dbReference>
<dbReference type="AlphaFoldDB" id="A0A1G2BWF9"/>
<feature type="transmembrane region" description="Helical" evidence="6">
    <location>
        <begin position="12"/>
        <end position="30"/>
    </location>
</feature>
<reference evidence="8 9" key="1">
    <citation type="journal article" date="2016" name="Nat. Commun.">
        <title>Thousands of microbial genomes shed light on interconnected biogeochemical processes in an aquifer system.</title>
        <authorList>
            <person name="Anantharaman K."/>
            <person name="Brown C.T."/>
            <person name="Hug L.A."/>
            <person name="Sharon I."/>
            <person name="Castelle C.J."/>
            <person name="Probst A.J."/>
            <person name="Thomas B.C."/>
            <person name="Singh A."/>
            <person name="Wilkins M.J."/>
            <person name="Karaoz U."/>
            <person name="Brodie E.L."/>
            <person name="Williams K.H."/>
            <person name="Hubbard S.S."/>
            <person name="Banfield J.F."/>
        </authorList>
    </citation>
    <scope>NUCLEOTIDE SEQUENCE [LARGE SCALE GENOMIC DNA]</scope>
</reference>